<gene>
    <name evidence="5" type="ORF">MKW94_009161</name>
</gene>
<dbReference type="AlphaFoldDB" id="A0AA41V895"/>
<dbReference type="EMBL" id="JAJJMA010145209">
    <property type="protein sequence ID" value="MCL7034414.1"/>
    <property type="molecule type" value="Genomic_DNA"/>
</dbReference>
<keyword evidence="3" id="KW-1133">Transmembrane helix</keyword>
<feature type="domain" description="Apple" evidence="4">
    <location>
        <begin position="173"/>
        <end position="258"/>
    </location>
</feature>
<comment type="caution">
    <text evidence="5">The sequence shown here is derived from an EMBL/GenBank/DDBJ whole genome shotgun (WGS) entry which is preliminary data.</text>
</comment>
<dbReference type="InterPro" id="IPR003609">
    <property type="entry name" value="Pan_app"/>
</dbReference>
<organism evidence="5 6">
    <name type="scientific">Papaver nudicaule</name>
    <name type="common">Iceland poppy</name>
    <dbReference type="NCBI Taxonomy" id="74823"/>
    <lineage>
        <taxon>Eukaryota</taxon>
        <taxon>Viridiplantae</taxon>
        <taxon>Streptophyta</taxon>
        <taxon>Embryophyta</taxon>
        <taxon>Tracheophyta</taxon>
        <taxon>Spermatophyta</taxon>
        <taxon>Magnoliopsida</taxon>
        <taxon>Ranunculales</taxon>
        <taxon>Papaveraceae</taxon>
        <taxon>Papaveroideae</taxon>
        <taxon>Papaver</taxon>
    </lineage>
</organism>
<sequence>MKIGGNRVLTSWKSESDPSPGIFSIGLEPQDDNPQLVIWTNGSNSRLWRSGPWNNIVFIGIAEMTYAQSFSLSEDNMYMSFKDTAKMYILFVFDQHGAFLGKQWDSDVHNWHEFWSSQSNTCDTYGRCGPFGSCNPSNSQICSCLTGFRPKFEEEWSKGNWSAGCVRNTQLVCRNSSFDKSDTDDGFITLENMKVPDHAIVSLLFATDIEECSMICLMNCSCLAYSYDSGIGCMTWGENLVDMQKFTQRGIDFYIRLARSEIDPARTNNKPHGLSKNVKLVIVIAVLVATLAISICMYFLWKWLTKQR</sequence>
<name>A0AA41V895_PAPNU</name>
<evidence type="ECO:0000259" key="4">
    <source>
        <dbReference type="PROSITE" id="PS50948"/>
    </source>
</evidence>
<keyword evidence="6" id="KW-1185">Reference proteome</keyword>
<dbReference type="CDD" id="cd01098">
    <property type="entry name" value="PAN_AP_plant"/>
    <property type="match status" value="1"/>
</dbReference>
<evidence type="ECO:0000313" key="6">
    <source>
        <dbReference type="Proteomes" id="UP001177140"/>
    </source>
</evidence>
<keyword evidence="2" id="KW-1015">Disulfide bond</keyword>
<evidence type="ECO:0000313" key="5">
    <source>
        <dbReference type="EMBL" id="MCL7034414.1"/>
    </source>
</evidence>
<evidence type="ECO:0000256" key="3">
    <source>
        <dbReference type="SAM" id="Phobius"/>
    </source>
</evidence>
<feature type="transmembrane region" description="Helical" evidence="3">
    <location>
        <begin position="280"/>
        <end position="301"/>
    </location>
</feature>
<dbReference type="Proteomes" id="UP001177140">
    <property type="component" value="Unassembled WGS sequence"/>
</dbReference>
<protein>
    <recommendedName>
        <fullName evidence="4">Apple domain-containing protein</fullName>
    </recommendedName>
</protein>
<feature type="non-terminal residue" evidence="5">
    <location>
        <position position="308"/>
    </location>
</feature>
<evidence type="ECO:0000256" key="1">
    <source>
        <dbReference type="ARBA" id="ARBA00022729"/>
    </source>
</evidence>
<reference evidence="5" key="1">
    <citation type="submission" date="2022-03" db="EMBL/GenBank/DDBJ databases">
        <title>A functionally conserved STORR gene fusion in Papaver species that diverged 16.8 million years ago.</title>
        <authorList>
            <person name="Catania T."/>
        </authorList>
    </citation>
    <scope>NUCLEOTIDE SEQUENCE</scope>
    <source>
        <strain evidence="5">S-191538</strain>
    </source>
</reference>
<dbReference type="InterPro" id="IPR000858">
    <property type="entry name" value="S_locus_glycoprot_dom"/>
</dbReference>
<proteinExistence type="predicted"/>
<dbReference type="SUPFAM" id="SSF57414">
    <property type="entry name" value="Hairpin loop containing domain-like"/>
    <property type="match status" value="1"/>
</dbReference>
<dbReference type="Pfam" id="PF00954">
    <property type="entry name" value="S_locus_glycop"/>
    <property type="match status" value="1"/>
</dbReference>
<keyword evidence="3" id="KW-0812">Transmembrane</keyword>
<evidence type="ECO:0000256" key="2">
    <source>
        <dbReference type="ARBA" id="ARBA00023157"/>
    </source>
</evidence>
<dbReference type="PROSITE" id="PS50948">
    <property type="entry name" value="PAN"/>
    <property type="match status" value="1"/>
</dbReference>
<dbReference type="PANTHER" id="PTHR32444">
    <property type="entry name" value="BULB-TYPE LECTIN DOMAIN-CONTAINING PROTEIN"/>
    <property type="match status" value="1"/>
</dbReference>
<keyword evidence="1" id="KW-0732">Signal</keyword>
<keyword evidence="3" id="KW-0472">Membrane</keyword>
<accession>A0AA41V895</accession>
<dbReference type="GO" id="GO:0048544">
    <property type="term" value="P:recognition of pollen"/>
    <property type="evidence" value="ECO:0007669"/>
    <property type="project" value="InterPro"/>
</dbReference>
<dbReference type="SMART" id="SM00473">
    <property type="entry name" value="PAN_AP"/>
    <property type="match status" value="1"/>
</dbReference>
<dbReference type="Pfam" id="PF08276">
    <property type="entry name" value="PAN_2"/>
    <property type="match status" value="1"/>
</dbReference>
<dbReference type="PANTHER" id="PTHR32444:SF198">
    <property type="entry name" value="BULB-TYPE LECTIN DOMAIN-CONTAINING PROTEIN"/>
    <property type="match status" value="1"/>
</dbReference>